<keyword evidence="5" id="KW-0547">Nucleotide-binding</keyword>
<keyword evidence="3" id="KW-0597">Phosphoprotein</keyword>
<dbReference type="Pfam" id="PF02518">
    <property type="entry name" value="HATPase_c"/>
    <property type="match status" value="1"/>
</dbReference>
<dbReference type="SMART" id="SM00388">
    <property type="entry name" value="HisKA"/>
    <property type="match status" value="1"/>
</dbReference>
<dbReference type="SUPFAM" id="SSF55874">
    <property type="entry name" value="ATPase domain of HSP90 chaperone/DNA topoisomerase II/histidine kinase"/>
    <property type="match status" value="1"/>
</dbReference>
<organism evidence="12 13">
    <name type="scientific">Clostridium celatum DSM 1785</name>
    <dbReference type="NCBI Taxonomy" id="545697"/>
    <lineage>
        <taxon>Bacteria</taxon>
        <taxon>Bacillati</taxon>
        <taxon>Bacillota</taxon>
        <taxon>Clostridia</taxon>
        <taxon>Eubacteriales</taxon>
        <taxon>Clostridiaceae</taxon>
        <taxon>Clostridium</taxon>
    </lineage>
</organism>
<evidence type="ECO:0000256" key="4">
    <source>
        <dbReference type="ARBA" id="ARBA00022679"/>
    </source>
</evidence>
<dbReference type="InterPro" id="IPR003594">
    <property type="entry name" value="HATPase_dom"/>
</dbReference>
<dbReference type="InterPro" id="IPR036890">
    <property type="entry name" value="HATPase_C_sf"/>
</dbReference>
<gene>
    <name evidence="12" type="ORF">HMPREF0216_02454</name>
</gene>
<proteinExistence type="predicted"/>
<evidence type="ECO:0000256" key="10">
    <source>
        <dbReference type="SAM" id="Phobius"/>
    </source>
</evidence>
<keyword evidence="8" id="KW-0902">Two-component regulatory system</keyword>
<dbReference type="eggNOG" id="COG3292">
    <property type="taxonomic scope" value="Bacteria"/>
</dbReference>
<dbReference type="InterPro" id="IPR013783">
    <property type="entry name" value="Ig-like_fold"/>
</dbReference>
<evidence type="ECO:0000256" key="8">
    <source>
        <dbReference type="ARBA" id="ARBA00023012"/>
    </source>
</evidence>
<dbReference type="PROSITE" id="PS50109">
    <property type="entry name" value="HIS_KIN"/>
    <property type="match status" value="1"/>
</dbReference>
<name>L1QCY4_9CLOT</name>
<dbReference type="Pfam" id="PF07494">
    <property type="entry name" value="Reg_prop"/>
    <property type="match status" value="7"/>
</dbReference>
<feature type="domain" description="Histidine kinase" evidence="11">
    <location>
        <begin position="860"/>
        <end position="1081"/>
    </location>
</feature>
<dbReference type="PATRIC" id="fig|545697.3.peg.2415"/>
<dbReference type="PRINTS" id="PR00344">
    <property type="entry name" value="BCTRLSENSOR"/>
</dbReference>
<dbReference type="InterPro" id="IPR005467">
    <property type="entry name" value="His_kinase_dom"/>
</dbReference>
<dbReference type="GO" id="GO:0005524">
    <property type="term" value="F:ATP binding"/>
    <property type="evidence" value="ECO:0007669"/>
    <property type="project" value="UniProtKB-KW"/>
</dbReference>
<dbReference type="CDD" id="cd00082">
    <property type="entry name" value="HisKA"/>
    <property type="match status" value="1"/>
</dbReference>
<dbReference type="FunFam" id="3.30.565.10:FF:000037">
    <property type="entry name" value="Hybrid sensor histidine kinase/response regulator"/>
    <property type="match status" value="1"/>
</dbReference>
<comment type="caution">
    <text evidence="12">The sequence shown here is derived from an EMBL/GenBank/DDBJ whole genome shotgun (WGS) entry which is preliminary data.</text>
</comment>
<dbReference type="eggNOG" id="COG2205">
    <property type="taxonomic scope" value="Bacteria"/>
</dbReference>
<dbReference type="InterPro" id="IPR011123">
    <property type="entry name" value="Y_Y_Y"/>
</dbReference>
<dbReference type="InterPro" id="IPR003661">
    <property type="entry name" value="HisK_dim/P_dom"/>
</dbReference>
<dbReference type="EMBL" id="AMEZ01000069">
    <property type="protein sequence ID" value="EKY25462.1"/>
    <property type="molecule type" value="Genomic_DNA"/>
</dbReference>
<evidence type="ECO:0000256" key="1">
    <source>
        <dbReference type="ARBA" id="ARBA00000085"/>
    </source>
</evidence>
<dbReference type="Gene3D" id="2.60.40.10">
    <property type="entry name" value="Immunoglobulins"/>
    <property type="match status" value="1"/>
</dbReference>
<dbReference type="InterPro" id="IPR015943">
    <property type="entry name" value="WD40/YVTN_repeat-like_dom_sf"/>
</dbReference>
<dbReference type="Pfam" id="PF07495">
    <property type="entry name" value="Y_Y_Y"/>
    <property type="match status" value="1"/>
</dbReference>
<dbReference type="STRING" id="545697.HMPREF0216_02454"/>
<dbReference type="Gene3D" id="1.10.287.130">
    <property type="match status" value="1"/>
</dbReference>
<keyword evidence="4" id="KW-0808">Transferase</keyword>
<dbReference type="CDD" id="cd00075">
    <property type="entry name" value="HATPase"/>
    <property type="match status" value="1"/>
</dbReference>
<keyword evidence="9" id="KW-0175">Coiled coil</keyword>
<dbReference type="EC" id="2.7.13.3" evidence="2"/>
<feature type="transmembrane region" description="Helical" evidence="10">
    <location>
        <begin position="798"/>
        <end position="817"/>
    </location>
</feature>
<dbReference type="SMART" id="SM00387">
    <property type="entry name" value="HATPase_c"/>
    <property type="match status" value="1"/>
</dbReference>
<dbReference type="Gene3D" id="3.30.565.10">
    <property type="entry name" value="Histidine kinase-like ATPase, C-terminal domain"/>
    <property type="match status" value="1"/>
</dbReference>
<dbReference type="Proteomes" id="UP000010420">
    <property type="component" value="Unassembled WGS sequence"/>
</dbReference>
<dbReference type="InterPro" id="IPR011110">
    <property type="entry name" value="Reg_prop"/>
</dbReference>
<evidence type="ECO:0000256" key="3">
    <source>
        <dbReference type="ARBA" id="ARBA00022553"/>
    </source>
</evidence>
<dbReference type="GO" id="GO:0000155">
    <property type="term" value="F:phosphorelay sensor kinase activity"/>
    <property type="evidence" value="ECO:0007669"/>
    <property type="project" value="InterPro"/>
</dbReference>
<dbReference type="AlphaFoldDB" id="L1QCY4"/>
<evidence type="ECO:0000256" key="5">
    <source>
        <dbReference type="ARBA" id="ARBA00022741"/>
    </source>
</evidence>
<evidence type="ECO:0000256" key="7">
    <source>
        <dbReference type="ARBA" id="ARBA00022840"/>
    </source>
</evidence>
<evidence type="ECO:0000256" key="2">
    <source>
        <dbReference type="ARBA" id="ARBA00012438"/>
    </source>
</evidence>
<dbReference type="HOGENOM" id="CLU_000445_28_2_9"/>
<dbReference type="PANTHER" id="PTHR43547">
    <property type="entry name" value="TWO-COMPONENT HISTIDINE KINASE"/>
    <property type="match status" value="1"/>
</dbReference>
<dbReference type="SUPFAM" id="SSF63829">
    <property type="entry name" value="Calcium-dependent phosphotriesterase"/>
    <property type="match status" value="3"/>
</dbReference>
<dbReference type="InterPro" id="IPR004358">
    <property type="entry name" value="Sig_transdc_His_kin-like_C"/>
</dbReference>
<keyword evidence="10" id="KW-0812">Transmembrane</keyword>
<dbReference type="Pfam" id="PF00512">
    <property type="entry name" value="HisKA"/>
    <property type="match status" value="1"/>
</dbReference>
<keyword evidence="7" id="KW-0067">ATP-binding</keyword>
<evidence type="ECO:0000313" key="13">
    <source>
        <dbReference type="Proteomes" id="UP000010420"/>
    </source>
</evidence>
<dbReference type="Gene3D" id="2.130.10.10">
    <property type="entry name" value="YVTN repeat-like/Quinoprotein amine dehydrogenase"/>
    <property type="match status" value="3"/>
</dbReference>
<keyword evidence="10" id="KW-1133">Transmembrane helix</keyword>
<evidence type="ECO:0000256" key="6">
    <source>
        <dbReference type="ARBA" id="ARBA00022777"/>
    </source>
</evidence>
<sequence>MKNREGAMSRELKKILLFMMIFIILLSNGNVVFANQLEGDNSLLIEEKINFNNLTTKDGLSSNLITDIYQDSLGYIWIGTEDGLNKYNGNMVVKYNYEINNKNSLTSPYITAINEDKYGDMWIGTDCGLNIINRQESNIIRICTKEENNSGLSNYEITSIYRDSNDTMWVGTKNGLNRYDEKNNKFIKYYSDGSSTSLDNNHITYIKEDDRGNLWIGTKDGANIIDLKTNYISNNKSKYSKLEYIYEIEKDTKGNIWISSESGIVVLNENNELNDYNDELRNYNIDIETKVLCDSNNNIWFYGDNGLMRYIQDSNETNIYNTSNSHLISNSIRCLYEDRSGVIWVGSNKGISILNIKQQFSNKINNIFKKYGISESSITSFLQDIDGDLWIGTEENGLIYFDRKEKSMLRFVHDENEEISLLSNKIKYILEESNGNIIICTEKGVDVINKKMREHYIYAYDEYNRNLFLSKEFKTINDGNYTWAATIEGLYRDTNGTHEVTYYRDDFINAGINNYEIYDIFQDKSDENILWLAGGIDAGLIKFHKTKGIIKNYLANSEDNSLNYDYINCIQGDEEGNIWIGTKVGLNKFNIEEETFTKYYEKDGLGSHYINSIIIDDNEDIWLGTSNGLSKFIINENRFINFKEVDGVCGNQFNERAAYKTKEGQLLFGTTNGVVSFDPNTIGEITPIVDKVVLDTLWINRSLYITDGETLELNYNENTISFAYFLPNYTRIGNITYLYKMDAINEEWNVSNKEGYAVYTKLKPGKYTFRVKAVKSDGSLTEESTINFIIKKPFWQSNIAYCLYLALFMLVIFWGGYRLKFLKKIVANQTKEINRQMEENKKLYEQNIRNEQFKNDYFVNLSHELRTPINIILSVIQLLNSLEKSGKDTDKKTSHYMGVIKKSSNNLLNIINDIIDSSKIESGAYKINKEENVDIVYLVEETALNMSDYIKEKGIELIIDPEVEEMLISCDPKEIERCIINLIGNSVKFTEQGGKIEVLIKRDEETVSISIVDNGLGISKDDQEFIFKRFEQGKNFNSTKVSSSGIGLTLVKYIVELHDGHITLESELNKGSSFTIILPVN</sequence>
<evidence type="ECO:0000256" key="9">
    <source>
        <dbReference type="SAM" id="Coils"/>
    </source>
</evidence>
<dbReference type="InterPro" id="IPR036097">
    <property type="entry name" value="HisK_dim/P_sf"/>
</dbReference>
<reference evidence="12 13" key="1">
    <citation type="submission" date="2012-05" db="EMBL/GenBank/DDBJ databases">
        <authorList>
            <person name="Weinstock G."/>
            <person name="Sodergren E."/>
            <person name="Lobos E.A."/>
            <person name="Fulton L."/>
            <person name="Fulton R."/>
            <person name="Courtney L."/>
            <person name="Fronick C."/>
            <person name="O'Laughlin M."/>
            <person name="Godfrey J."/>
            <person name="Wilson R.M."/>
            <person name="Miner T."/>
            <person name="Farmer C."/>
            <person name="Delehaunty K."/>
            <person name="Cordes M."/>
            <person name="Minx P."/>
            <person name="Tomlinson C."/>
            <person name="Chen J."/>
            <person name="Wollam A."/>
            <person name="Pepin K.H."/>
            <person name="Bhonagiri V."/>
            <person name="Zhang X."/>
            <person name="Suruliraj S."/>
            <person name="Warren W."/>
            <person name="Mitreva M."/>
            <person name="Mardis E.R."/>
            <person name="Wilson R.K."/>
        </authorList>
    </citation>
    <scope>NUCLEOTIDE SEQUENCE [LARGE SCALE GENOMIC DNA]</scope>
    <source>
        <strain evidence="12 13">DSM 1785</strain>
    </source>
</reference>
<dbReference type="SUPFAM" id="SSF47384">
    <property type="entry name" value="Homodimeric domain of signal transducing histidine kinase"/>
    <property type="match status" value="1"/>
</dbReference>
<accession>L1QCY4</accession>
<evidence type="ECO:0000313" key="12">
    <source>
        <dbReference type="EMBL" id="EKY25462.1"/>
    </source>
</evidence>
<keyword evidence="6 12" id="KW-0418">Kinase</keyword>
<dbReference type="PANTHER" id="PTHR43547:SF2">
    <property type="entry name" value="HYBRID SIGNAL TRANSDUCTION HISTIDINE KINASE C"/>
    <property type="match status" value="1"/>
</dbReference>
<comment type="catalytic activity">
    <reaction evidence="1">
        <text>ATP + protein L-histidine = ADP + protein N-phospho-L-histidine.</text>
        <dbReference type="EC" id="2.7.13.3"/>
    </reaction>
</comment>
<keyword evidence="10" id="KW-0472">Membrane</keyword>
<keyword evidence="13" id="KW-1185">Reference proteome</keyword>
<protein>
    <recommendedName>
        <fullName evidence="2">histidine kinase</fullName>
        <ecNumber evidence="2">2.7.13.3</ecNumber>
    </recommendedName>
</protein>
<evidence type="ECO:0000259" key="11">
    <source>
        <dbReference type="PROSITE" id="PS50109"/>
    </source>
</evidence>
<feature type="coiled-coil region" evidence="9">
    <location>
        <begin position="819"/>
        <end position="854"/>
    </location>
</feature>